<keyword evidence="7" id="KW-0560">Oxidoreductase</keyword>
<dbReference type="InterPro" id="IPR023753">
    <property type="entry name" value="FAD/NAD-binding_dom"/>
</dbReference>
<comment type="cofactor">
    <cofactor evidence="2">
        <name>[4Fe-4S] cluster</name>
        <dbReference type="ChEBI" id="CHEBI:49883"/>
    </cofactor>
</comment>
<evidence type="ECO:0000256" key="1">
    <source>
        <dbReference type="ARBA" id="ARBA00001917"/>
    </source>
</evidence>
<evidence type="ECO:0000256" key="8">
    <source>
        <dbReference type="ARBA" id="ARBA00023004"/>
    </source>
</evidence>
<feature type="domain" description="FAD/NAD(P)-binding" evidence="11">
    <location>
        <begin position="391"/>
        <end position="625"/>
    </location>
</feature>
<evidence type="ECO:0000313" key="12">
    <source>
        <dbReference type="EMBL" id="MDY0870820.1"/>
    </source>
</evidence>
<dbReference type="Proteomes" id="UP001271769">
    <property type="component" value="Unassembled WGS sequence"/>
</dbReference>
<organism evidence="12 13">
    <name type="scientific">Dongia rigui</name>
    <dbReference type="NCBI Taxonomy" id="940149"/>
    <lineage>
        <taxon>Bacteria</taxon>
        <taxon>Pseudomonadati</taxon>
        <taxon>Pseudomonadota</taxon>
        <taxon>Alphaproteobacteria</taxon>
        <taxon>Rhodospirillales</taxon>
        <taxon>Dongiaceae</taxon>
        <taxon>Dongia</taxon>
    </lineage>
</organism>
<accession>A0ABU5DU46</accession>
<evidence type="ECO:0000256" key="5">
    <source>
        <dbReference type="ARBA" id="ARBA00022643"/>
    </source>
</evidence>
<dbReference type="SUPFAM" id="SSF51971">
    <property type="entry name" value="Nucleotide-binding domain"/>
    <property type="match status" value="1"/>
</dbReference>
<proteinExistence type="inferred from homology"/>
<dbReference type="Pfam" id="PF07992">
    <property type="entry name" value="Pyr_redox_2"/>
    <property type="match status" value="1"/>
</dbReference>
<evidence type="ECO:0000313" key="13">
    <source>
        <dbReference type="Proteomes" id="UP001271769"/>
    </source>
</evidence>
<evidence type="ECO:0000256" key="7">
    <source>
        <dbReference type="ARBA" id="ARBA00023002"/>
    </source>
</evidence>
<dbReference type="InterPro" id="IPR001155">
    <property type="entry name" value="OxRdtase_FMN_N"/>
</dbReference>
<dbReference type="Gene3D" id="3.40.50.720">
    <property type="entry name" value="NAD(P)-binding Rossmann-like Domain"/>
    <property type="match status" value="1"/>
</dbReference>
<comment type="caution">
    <text evidence="12">The sequence shown here is derived from an EMBL/GenBank/DDBJ whole genome shotgun (WGS) entry which is preliminary data.</text>
</comment>
<sequence>MPRNPRYDILFEPVKIGPVTAKNRFYQVPHCTGMGYDLPHSVSRLRELKGEGGWGVINTEYCSMHWSSEDAPYRLCALWDDNDIKTQSLTTEKIKRHGALAGVELWHGGNHSPNRWSRETPLSPSGSTQHAVFPMQTRAMDKEDIRNLRRWQVQAAKRAKRAGFDIVYVYAGHGYLPFQFITQRWNQRTDEYGGSIENRSRLLREMIEETKDAIGDTCAVAVRLAVDELLGADGVQAAEEGEAVISLLAELPDLWDVNVSYVDNDSLSSRFGPEAHQEKFTGFVKKLTTKPVVGVGRFTSPDTMVDQVKRGVLDFIGAARPSIADPFIPKKIDEGAEEDIRECIGCNICRAQNNTGVPIRCTQNPTMGEEYRRGWHPEIMNPKNGYAEDPVLVVGAGPAGLECAMSLAKRGYDVALADAARELGGRLNFEPKLPTLSAWVRVRDYRLGQIAKLSNIEIFRESRMDKAGLLESGYKHIILATGATWRRDGVGHNNYFAVPGMDRANVLTPDDIMKGKSVSGDVIVYDDDQYYMAAVIAEKLVQAGCNVTFVTPGLDVASWSLYTDEQFKVQVRLMKLGIKLVLTHRLAAWKGDHGVFACNYTGAEKRINGTTLVSATSRLSDDALYLDLKADEAARKEAGILTLKNIGDADVPGAIVHAVYAGHKAAREFGEVIDPDQFPFKRELVFVK</sequence>
<dbReference type="InterPro" id="IPR037348">
    <property type="entry name" value="TMADH/DMDH_FMN-bd"/>
</dbReference>
<dbReference type="SUPFAM" id="SSF51395">
    <property type="entry name" value="FMN-linked oxidoreductases"/>
    <property type="match status" value="1"/>
</dbReference>
<dbReference type="Gene3D" id="3.20.20.70">
    <property type="entry name" value="Aldolase class I"/>
    <property type="match status" value="1"/>
</dbReference>
<keyword evidence="8" id="KW-0408">Iron</keyword>
<feature type="domain" description="NADH:flavin oxidoreductase/NADH oxidase N-terminal" evidence="10">
    <location>
        <begin position="10"/>
        <end position="337"/>
    </location>
</feature>
<dbReference type="PRINTS" id="PR00368">
    <property type="entry name" value="FADPNR"/>
</dbReference>
<comment type="cofactor">
    <cofactor evidence="1">
        <name>FMN</name>
        <dbReference type="ChEBI" id="CHEBI:58210"/>
    </cofactor>
</comment>
<reference evidence="12 13" key="1">
    <citation type="journal article" date="2013" name="Antonie Van Leeuwenhoek">
        <title>Dongia rigui sp. nov., isolated from freshwater of a large wetland in Korea.</title>
        <authorList>
            <person name="Baik K.S."/>
            <person name="Hwang Y.M."/>
            <person name="Choi J.S."/>
            <person name="Kwon J."/>
            <person name="Seong C.N."/>
        </authorList>
    </citation>
    <scope>NUCLEOTIDE SEQUENCE [LARGE SCALE GENOMIC DNA]</scope>
    <source>
        <strain evidence="12 13">04SU4-P</strain>
    </source>
</reference>
<keyword evidence="5" id="KW-0288">FMN</keyword>
<gene>
    <name evidence="12" type="ORF">SMD31_02760</name>
</gene>
<evidence type="ECO:0000256" key="6">
    <source>
        <dbReference type="ARBA" id="ARBA00022723"/>
    </source>
</evidence>
<keyword evidence="13" id="KW-1185">Reference proteome</keyword>
<dbReference type="RefSeq" id="WP_320499170.1">
    <property type="nucleotide sequence ID" value="NZ_JAXCLX010000001.1"/>
</dbReference>
<keyword evidence="6" id="KW-0479">Metal-binding</keyword>
<evidence type="ECO:0000256" key="2">
    <source>
        <dbReference type="ARBA" id="ARBA00001966"/>
    </source>
</evidence>
<name>A0ABU5DU46_9PROT</name>
<protein>
    <submittedName>
        <fullName evidence="12">FAD-dependent oxidoreductase</fullName>
    </submittedName>
</protein>
<evidence type="ECO:0000256" key="3">
    <source>
        <dbReference type="ARBA" id="ARBA00011048"/>
    </source>
</evidence>
<dbReference type="InterPro" id="IPR051793">
    <property type="entry name" value="NADH:flavin_oxidoreductase"/>
</dbReference>
<comment type="similarity">
    <text evidence="3">In the N-terminal section; belongs to the NADH:flavin oxidoreductase/NADH oxidase family.</text>
</comment>
<evidence type="ECO:0000256" key="9">
    <source>
        <dbReference type="ARBA" id="ARBA00023014"/>
    </source>
</evidence>
<dbReference type="EMBL" id="JAXCLX010000001">
    <property type="protein sequence ID" value="MDY0870820.1"/>
    <property type="molecule type" value="Genomic_DNA"/>
</dbReference>
<dbReference type="PANTHER" id="PTHR42917">
    <property type="entry name" value="2,4-DIENOYL-COA REDUCTASE"/>
    <property type="match status" value="1"/>
</dbReference>
<evidence type="ECO:0000259" key="11">
    <source>
        <dbReference type="Pfam" id="PF07992"/>
    </source>
</evidence>
<dbReference type="InterPro" id="IPR036188">
    <property type="entry name" value="FAD/NAD-bd_sf"/>
</dbReference>
<evidence type="ECO:0000259" key="10">
    <source>
        <dbReference type="Pfam" id="PF00724"/>
    </source>
</evidence>
<dbReference type="CDD" id="cd02929">
    <property type="entry name" value="TMADH_HD_FMN"/>
    <property type="match status" value="1"/>
</dbReference>
<dbReference type="Gene3D" id="3.50.50.60">
    <property type="entry name" value="FAD/NAD(P)-binding domain"/>
    <property type="match status" value="1"/>
</dbReference>
<evidence type="ECO:0000256" key="4">
    <source>
        <dbReference type="ARBA" id="ARBA00022630"/>
    </source>
</evidence>
<dbReference type="PANTHER" id="PTHR42917:SF2">
    <property type="entry name" value="2,4-DIENOYL-COA REDUCTASE [(2E)-ENOYL-COA-PRODUCING]"/>
    <property type="match status" value="1"/>
</dbReference>
<keyword evidence="9" id="KW-0411">Iron-sulfur</keyword>
<dbReference type="Pfam" id="PF00724">
    <property type="entry name" value="Oxidored_FMN"/>
    <property type="match status" value="1"/>
</dbReference>
<dbReference type="InterPro" id="IPR013785">
    <property type="entry name" value="Aldolase_TIM"/>
</dbReference>
<keyword evidence="4" id="KW-0285">Flavoprotein</keyword>